<dbReference type="RefSeq" id="WP_115166750.1">
    <property type="nucleotide sequence ID" value="NZ_CP077317.1"/>
</dbReference>
<proteinExistence type="predicted"/>
<organism evidence="2 3">
    <name type="scientific">Providencia rettgeri</name>
    <dbReference type="NCBI Taxonomy" id="587"/>
    <lineage>
        <taxon>Bacteria</taxon>
        <taxon>Pseudomonadati</taxon>
        <taxon>Pseudomonadota</taxon>
        <taxon>Gammaproteobacteria</taxon>
        <taxon>Enterobacterales</taxon>
        <taxon>Morganellaceae</taxon>
        <taxon>Providencia</taxon>
    </lineage>
</organism>
<feature type="region of interest" description="Disordered" evidence="1">
    <location>
        <begin position="1"/>
        <end position="27"/>
    </location>
</feature>
<dbReference type="Proteomes" id="UP000254208">
    <property type="component" value="Unassembled WGS sequence"/>
</dbReference>
<gene>
    <name evidence="2" type="ORF">NCTC11801_01100</name>
</gene>
<name>A0A379FN46_PRORE</name>
<evidence type="ECO:0000256" key="1">
    <source>
        <dbReference type="SAM" id="MobiDB-lite"/>
    </source>
</evidence>
<accession>A0A379FN46</accession>
<dbReference type="EMBL" id="UGTZ01000001">
    <property type="protein sequence ID" value="SUC30175.1"/>
    <property type="molecule type" value="Genomic_DNA"/>
</dbReference>
<dbReference type="GeneID" id="93672142"/>
<dbReference type="AlphaFoldDB" id="A0A379FN46"/>
<evidence type="ECO:0000313" key="2">
    <source>
        <dbReference type="EMBL" id="SUC30175.1"/>
    </source>
</evidence>
<sequence>MSGKIGQRKKIEQENKKEDNCKRAKTSRENRLKKLGAPFTINMHDKNKTRLREICVHFGHDDMMEREKATGRIFSQTIMNVIDYYYITAVIESKNDNAKLLINTFKTIWKECVLNKNIFILKNEFETLPDNKEKKIIEGELKSIAKSMTKTKCFIPPYIFNNNFDERNITTWTPLDILYLLDTQSVINKLKKLNTLKK</sequence>
<reference evidence="2 3" key="1">
    <citation type="submission" date="2018-06" db="EMBL/GenBank/DDBJ databases">
        <authorList>
            <consortium name="Pathogen Informatics"/>
            <person name="Doyle S."/>
        </authorList>
    </citation>
    <scope>NUCLEOTIDE SEQUENCE [LARGE SCALE GENOMIC DNA]</scope>
    <source>
        <strain evidence="2 3">NCTC11801</strain>
    </source>
</reference>
<protein>
    <submittedName>
        <fullName evidence="2">Uncharacterized protein</fullName>
    </submittedName>
</protein>
<feature type="compositionally biased region" description="Basic and acidic residues" evidence="1">
    <location>
        <begin position="9"/>
        <end position="27"/>
    </location>
</feature>
<evidence type="ECO:0000313" key="3">
    <source>
        <dbReference type="Proteomes" id="UP000254208"/>
    </source>
</evidence>